<dbReference type="SUPFAM" id="SSF50249">
    <property type="entry name" value="Nucleic acid-binding proteins"/>
    <property type="match status" value="2"/>
</dbReference>
<comment type="similarity">
    <text evidence="3 7 9">Belongs to the elongation factor P family.</text>
</comment>
<dbReference type="PROSITE" id="PS01275">
    <property type="entry name" value="EFP"/>
    <property type="match status" value="1"/>
</dbReference>
<dbReference type="GO" id="GO:0043043">
    <property type="term" value="P:peptide biosynthetic process"/>
    <property type="evidence" value="ECO:0007669"/>
    <property type="project" value="InterPro"/>
</dbReference>
<dbReference type="SMART" id="SM01185">
    <property type="entry name" value="EFP"/>
    <property type="match status" value="1"/>
</dbReference>
<dbReference type="OrthoDB" id="9801844at2"/>
<dbReference type="Gene3D" id="2.30.30.30">
    <property type="match status" value="1"/>
</dbReference>
<dbReference type="NCBIfam" id="NF001810">
    <property type="entry name" value="PRK00529.1"/>
    <property type="match status" value="1"/>
</dbReference>
<dbReference type="CDD" id="cd05794">
    <property type="entry name" value="S1_EF-P_repeat_2"/>
    <property type="match status" value="1"/>
</dbReference>
<gene>
    <name evidence="7 12" type="primary">efp</name>
    <name evidence="12" type="ORF">CHU95_09705</name>
</gene>
<dbReference type="InterPro" id="IPR008991">
    <property type="entry name" value="Translation_prot_SH3-like_sf"/>
</dbReference>
<comment type="function">
    <text evidence="7">Involved in peptide bond synthesis. Stimulates efficient translation and peptide-bond synthesis on native or reconstituted 70S ribosomes in vitro. Probably functions indirectly by altering the affinity of the ribosome for aminoacyl-tRNA, thus increasing their reactivity as acceptors for peptidyl transferase.</text>
</comment>
<evidence type="ECO:0000259" key="10">
    <source>
        <dbReference type="SMART" id="SM00841"/>
    </source>
</evidence>
<evidence type="ECO:0000313" key="12">
    <source>
        <dbReference type="EMBL" id="OYQ34851.1"/>
    </source>
</evidence>
<dbReference type="InterPro" id="IPR015365">
    <property type="entry name" value="Elong-fact-P_C"/>
</dbReference>
<evidence type="ECO:0000256" key="5">
    <source>
        <dbReference type="ARBA" id="ARBA00022768"/>
    </source>
</evidence>
<dbReference type="InterPro" id="IPR013852">
    <property type="entry name" value="Transl_elong_P/YeiP_CS"/>
</dbReference>
<evidence type="ECO:0000256" key="4">
    <source>
        <dbReference type="ARBA" id="ARBA00022490"/>
    </source>
</evidence>
<dbReference type="GO" id="GO:0003746">
    <property type="term" value="F:translation elongation factor activity"/>
    <property type="evidence" value="ECO:0007669"/>
    <property type="project" value="UniProtKB-UniRule"/>
</dbReference>
<dbReference type="InterPro" id="IPR013185">
    <property type="entry name" value="Transl_elong_KOW-like"/>
</dbReference>
<dbReference type="AlphaFoldDB" id="A0A255Z0A3"/>
<dbReference type="Pfam" id="PF08207">
    <property type="entry name" value="EFP_N"/>
    <property type="match status" value="1"/>
</dbReference>
<evidence type="ECO:0000256" key="7">
    <source>
        <dbReference type="HAMAP-Rule" id="MF_00141"/>
    </source>
</evidence>
<dbReference type="Proteomes" id="UP000216998">
    <property type="component" value="Unassembled WGS sequence"/>
</dbReference>
<dbReference type="PANTHER" id="PTHR30053:SF14">
    <property type="entry name" value="TRANSLATION ELONGATION FACTOR KOW-LIKE DOMAIN-CONTAINING PROTEIN"/>
    <property type="match status" value="1"/>
</dbReference>
<evidence type="ECO:0000256" key="8">
    <source>
        <dbReference type="NCBIfam" id="TIGR00038"/>
    </source>
</evidence>
<dbReference type="CDD" id="cd04470">
    <property type="entry name" value="S1_EF-P_repeat_1"/>
    <property type="match status" value="1"/>
</dbReference>
<evidence type="ECO:0000256" key="1">
    <source>
        <dbReference type="ARBA" id="ARBA00004496"/>
    </source>
</evidence>
<dbReference type="InterPro" id="IPR012340">
    <property type="entry name" value="NA-bd_OB-fold"/>
</dbReference>
<dbReference type="FunFam" id="2.30.30.30:FF:000003">
    <property type="entry name" value="Elongation factor P"/>
    <property type="match status" value="1"/>
</dbReference>
<dbReference type="Gene3D" id="2.40.50.140">
    <property type="entry name" value="Nucleic acid-binding proteins"/>
    <property type="match status" value="2"/>
</dbReference>
<dbReference type="InterPro" id="IPR001059">
    <property type="entry name" value="Transl_elong_P/YeiP_cen"/>
</dbReference>
<feature type="domain" description="Elongation factor P C-terminal" evidence="10">
    <location>
        <begin position="130"/>
        <end position="185"/>
    </location>
</feature>
<dbReference type="FunFam" id="2.40.50.140:FF:000009">
    <property type="entry name" value="Elongation factor P"/>
    <property type="match status" value="1"/>
</dbReference>
<keyword evidence="13" id="KW-1185">Reference proteome</keyword>
<protein>
    <recommendedName>
        <fullName evidence="7 8">Elongation factor P</fullName>
        <shortName evidence="7">EF-P</shortName>
    </recommendedName>
</protein>
<evidence type="ECO:0000259" key="11">
    <source>
        <dbReference type="SMART" id="SM01185"/>
    </source>
</evidence>
<keyword evidence="6 7" id="KW-0648">Protein biosynthesis</keyword>
<dbReference type="UniPathway" id="UPA00345"/>
<dbReference type="PIRSF" id="PIRSF005901">
    <property type="entry name" value="EF-P"/>
    <property type="match status" value="1"/>
</dbReference>
<dbReference type="PANTHER" id="PTHR30053">
    <property type="entry name" value="ELONGATION FACTOR P"/>
    <property type="match status" value="1"/>
</dbReference>
<dbReference type="InterPro" id="IPR011768">
    <property type="entry name" value="Transl_elongation_fac_P"/>
</dbReference>
<dbReference type="InterPro" id="IPR020599">
    <property type="entry name" value="Transl_elong_fac_P/YeiP"/>
</dbReference>
<proteinExistence type="inferred from homology"/>
<name>A0A255Z0A3_9PROT</name>
<dbReference type="Pfam" id="PF09285">
    <property type="entry name" value="Elong-fact-P_C"/>
    <property type="match status" value="1"/>
</dbReference>
<dbReference type="HAMAP" id="MF_00141">
    <property type="entry name" value="EF_P"/>
    <property type="match status" value="1"/>
</dbReference>
<dbReference type="InterPro" id="IPR014722">
    <property type="entry name" value="Rib_uL2_dom2"/>
</dbReference>
<comment type="subcellular location">
    <subcellularLocation>
        <location evidence="1 7">Cytoplasm</location>
    </subcellularLocation>
</comment>
<dbReference type="NCBIfam" id="TIGR00038">
    <property type="entry name" value="efp"/>
    <property type="match status" value="1"/>
</dbReference>
<comment type="caution">
    <text evidence="12">The sequence shown here is derived from an EMBL/GenBank/DDBJ whole genome shotgun (WGS) entry which is preliminary data.</text>
</comment>
<dbReference type="RefSeq" id="WP_094456135.1">
    <property type="nucleotide sequence ID" value="NZ_NOXU01000027.1"/>
</dbReference>
<dbReference type="SMART" id="SM00841">
    <property type="entry name" value="Elong-fact-P_C"/>
    <property type="match status" value="1"/>
</dbReference>
<feature type="domain" description="Translation elongation factor P/YeiP central" evidence="11">
    <location>
        <begin position="68"/>
        <end position="122"/>
    </location>
</feature>
<keyword evidence="5 7" id="KW-0251">Elongation factor</keyword>
<evidence type="ECO:0000256" key="2">
    <source>
        <dbReference type="ARBA" id="ARBA00004815"/>
    </source>
</evidence>
<dbReference type="Pfam" id="PF01132">
    <property type="entry name" value="EFP"/>
    <property type="match status" value="1"/>
</dbReference>
<evidence type="ECO:0000313" key="13">
    <source>
        <dbReference type="Proteomes" id="UP000216998"/>
    </source>
</evidence>
<sequence length="188" mass="20817">MKVNANTMRKGHILEHNGRLYVITGTQIVQPGKGGAFIQLEMKDVKTGNKNIERFRTGEAVERARLDDHEMTFLFAEDDNYTFMDKETFEQVTIPGDIIGDGKIFLADGMEVVVQSFEGAPLSVELPQSVVLLITEADPVVKGQTASSSYKPAVLENGARVMVPPHIEAGTKIVVNIETGEYMERFKD</sequence>
<evidence type="ECO:0000256" key="9">
    <source>
        <dbReference type="RuleBase" id="RU004389"/>
    </source>
</evidence>
<evidence type="ECO:0000256" key="6">
    <source>
        <dbReference type="ARBA" id="ARBA00022917"/>
    </source>
</evidence>
<dbReference type="FunFam" id="2.40.50.140:FF:000004">
    <property type="entry name" value="Elongation factor P"/>
    <property type="match status" value="1"/>
</dbReference>
<keyword evidence="4 7" id="KW-0963">Cytoplasm</keyword>
<organism evidence="12 13">
    <name type="scientific">Niveispirillum lacus</name>
    <dbReference type="NCBI Taxonomy" id="1981099"/>
    <lineage>
        <taxon>Bacteria</taxon>
        <taxon>Pseudomonadati</taxon>
        <taxon>Pseudomonadota</taxon>
        <taxon>Alphaproteobacteria</taxon>
        <taxon>Rhodospirillales</taxon>
        <taxon>Azospirillaceae</taxon>
        <taxon>Niveispirillum</taxon>
    </lineage>
</organism>
<evidence type="ECO:0000256" key="3">
    <source>
        <dbReference type="ARBA" id="ARBA00009479"/>
    </source>
</evidence>
<dbReference type="EMBL" id="NOXU01000027">
    <property type="protein sequence ID" value="OYQ34851.1"/>
    <property type="molecule type" value="Genomic_DNA"/>
</dbReference>
<dbReference type="SUPFAM" id="SSF50104">
    <property type="entry name" value="Translation proteins SH3-like domain"/>
    <property type="match status" value="1"/>
</dbReference>
<reference evidence="12 13" key="1">
    <citation type="submission" date="2017-07" db="EMBL/GenBank/DDBJ databases">
        <title>Niveispirillum cyanobacteriorum sp. nov., isolated from cyanobacterial aggregates in a eutrophic lake.</title>
        <authorList>
            <person name="Cai H."/>
        </authorList>
    </citation>
    <scope>NUCLEOTIDE SEQUENCE [LARGE SCALE GENOMIC DNA]</scope>
    <source>
        <strain evidence="13">TH1-14</strain>
    </source>
</reference>
<dbReference type="GO" id="GO:0005829">
    <property type="term" value="C:cytosol"/>
    <property type="evidence" value="ECO:0007669"/>
    <property type="project" value="UniProtKB-ARBA"/>
</dbReference>
<accession>A0A255Z0A3</accession>
<comment type="pathway">
    <text evidence="2 7">Protein biosynthesis; polypeptide chain elongation.</text>
</comment>